<dbReference type="SUPFAM" id="SSF54060">
    <property type="entry name" value="His-Me finger endonucleases"/>
    <property type="match status" value="1"/>
</dbReference>
<keyword evidence="3" id="KW-1185">Reference proteome</keyword>
<accession>A0A1V3J7S9</accession>
<evidence type="ECO:0000313" key="2">
    <source>
        <dbReference type="EMBL" id="OOF51426.1"/>
    </source>
</evidence>
<dbReference type="InterPro" id="IPR003615">
    <property type="entry name" value="HNH_nuc"/>
</dbReference>
<dbReference type="STRING" id="1908264.BKK54_03170"/>
<evidence type="ECO:0000259" key="1">
    <source>
        <dbReference type="Pfam" id="PF13392"/>
    </source>
</evidence>
<reference evidence="2 3" key="1">
    <citation type="submission" date="2016-10" db="EMBL/GenBank/DDBJ databases">
        <title>Rodentibacter gen. nov. and new species.</title>
        <authorList>
            <person name="Christensen H."/>
        </authorList>
    </citation>
    <scope>NUCLEOTIDE SEQUENCE [LARGE SCALE GENOMIC DNA]</scope>
    <source>
        <strain evidence="3">ppn416</strain>
    </source>
</reference>
<protein>
    <recommendedName>
        <fullName evidence="1">HNH nuclease domain-containing protein</fullName>
    </recommendedName>
</protein>
<evidence type="ECO:0000313" key="3">
    <source>
        <dbReference type="Proteomes" id="UP000188481"/>
    </source>
</evidence>
<dbReference type="Gene3D" id="3.90.75.20">
    <property type="match status" value="1"/>
</dbReference>
<comment type="caution">
    <text evidence="2">The sequence shown here is derived from an EMBL/GenBank/DDBJ whole genome shotgun (WGS) entry which is preliminary data.</text>
</comment>
<dbReference type="RefSeq" id="WP_077541462.1">
    <property type="nucleotide sequence ID" value="NZ_MLHN01000005.1"/>
</dbReference>
<proteinExistence type="predicted"/>
<feature type="domain" description="HNH nuclease" evidence="1">
    <location>
        <begin position="146"/>
        <end position="187"/>
    </location>
</feature>
<dbReference type="InterPro" id="IPR044925">
    <property type="entry name" value="His-Me_finger_sf"/>
</dbReference>
<name>A0A1V3J7S9_9PAST</name>
<dbReference type="EMBL" id="MLHN01000005">
    <property type="protein sequence ID" value="OOF51426.1"/>
    <property type="molecule type" value="Genomic_DNA"/>
</dbReference>
<dbReference type="AlphaFoldDB" id="A0A1V3J7S9"/>
<organism evidence="2 3">
    <name type="scientific">Rodentibacter genomosp. 1</name>
    <dbReference type="NCBI Taxonomy" id="1908264"/>
    <lineage>
        <taxon>Bacteria</taxon>
        <taxon>Pseudomonadati</taxon>
        <taxon>Pseudomonadota</taxon>
        <taxon>Gammaproteobacteria</taxon>
        <taxon>Pasteurellales</taxon>
        <taxon>Pasteurellaceae</taxon>
        <taxon>Rodentibacter</taxon>
    </lineage>
</organism>
<gene>
    <name evidence="2" type="ORF">BKK54_03170</name>
</gene>
<dbReference type="Pfam" id="PF13392">
    <property type="entry name" value="HNH_3"/>
    <property type="match status" value="1"/>
</dbReference>
<dbReference type="Proteomes" id="UP000188481">
    <property type="component" value="Unassembled WGS sequence"/>
</dbReference>
<sequence length="224" mass="26925">MTDRFKFTEEHIEFIRLHWDKKPSDLIKLFKQKFGLTKHRTVFRKLKKRLGIPSLQHANRYTKAELDFIKENRQLPRCELAKQMSVKFGKSYNSRALQILCTKRAWKSGRNGRFQKGDNFVPIGTERLCAFRKIWLVKTGIKSYEAKHLYIWRKYHGEIPKGYVIWFKDGDTSNCTLENLEMITRTEMLWRHRLEYNSLADELKPSFDTFIKLRMRVAECKKKK</sequence>